<dbReference type="RefSeq" id="WP_004068672.1">
    <property type="nucleotide sequence ID" value="NZ_VIRB01000022.1"/>
</dbReference>
<dbReference type="EMBL" id="VIRB01000022">
    <property type="protein sequence ID" value="NDO67399.1"/>
    <property type="molecule type" value="Genomic_DNA"/>
</dbReference>
<comment type="caution">
    <text evidence="1">The sequence shown here is derived from an EMBL/GenBank/DDBJ whole genome shotgun (WGS) entry which is preliminary data.</text>
</comment>
<protein>
    <submittedName>
        <fullName evidence="1">Uncharacterized protein</fullName>
    </submittedName>
</protein>
<dbReference type="Proteomes" id="UP000474104">
    <property type="component" value="Unassembled WGS sequence"/>
</dbReference>
<reference evidence="1 2" key="1">
    <citation type="submission" date="2019-07" db="EMBL/GenBank/DDBJ databases">
        <title>Draft genome sequences of 15 bacterial species constituting the stable defined intestinal microbiota of the GM15 gnotobiotic mouse model.</title>
        <authorList>
            <person name="Elie C."/>
            <person name="Mathieu A."/>
            <person name="Saliou A."/>
            <person name="Darnaud M."/>
            <person name="Leulier F."/>
            <person name="Tamellini A."/>
        </authorList>
    </citation>
    <scope>NUCLEOTIDE SEQUENCE [LARGE SCALE GENOMIC DNA]</scope>
    <source>
        <strain evidence="2">ASF 502</strain>
    </source>
</reference>
<dbReference type="AlphaFoldDB" id="A0A9X5C3V7"/>
<evidence type="ECO:0000313" key="2">
    <source>
        <dbReference type="Proteomes" id="UP000474104"/>
    </source>
</evidence>
<proteinExistence type="predicted"/>
<evidence type="ECO:0000313" key="1">
    <source>
        <dbReference type="EMBL" id="NDO67399.1"/>
    </source>
</evidence>
<name>A0A9X5C3V7_9FIRM</name>
<gene>
    <name evidence="1" type="ORF">FMM80_01070</name>
</gene>
<accession>A0A9X5C3V7</accession>
<organism evidence="1 2">
    <name type="scientific">Schaedlerella arabinosiphila</name>
    <dbReference type="NCBI Taxonomy" id="2044587"/>
    <lineage>
        <taxon>Bacteria</taxon>
        <taxon>Bacillati</taxon>
        <taxon>Bacillota</taxon>
        <taxon>Clostridia</taxon>
        <taxon>Lachnospirales</taxon>
        <taxon>Lachnospiraceae</taxon>
        <taxon>Schaedlerella</taxon>
    </lineage>
</organism>
<sequence>MLKPMAENLLTLQPTDKNGEEIHKALIFPIGTALENLEDIEQSGSTPSNRTIFLKFDHPGGLSSGNYNLTFDLFRDGNVVLYQTKNADVENIGSDTAKITILEAVKKIS</sequence>